<accession>A0ABD3T5M9</accession>
<sequence>MNVRHIMDCKILVCLGMMCLLLFTRSEAWSGQVCTTRRIEYWTERYCSSWFLWWCTYESERQQSRVVTDFICCPGWNESSTQQCDVPICNPSCEPRGTCVAPNRCNCSQGYTGESTACTTLKCSHLIPCFPGTCMYNATSADTCECDTGFSGTGQDACLIMNKDKGMPLIIRSTVTLAHIKRTDNSNVFSFLMDGTTDHNDTFWINQKDFNYVMFEFNSLYEPPRLSYRPIYIHDAGFGIVGGQIFVNVSKIPRSGRTIRDVAFTKQYNCSGLSDTDPNKDIAKCIIHEEQFYTNLEDGDWFAVEFTARSGGFRHVLQPNFSWFTQIYRGQTYQKVVEFKFDFEVPKHCSEENITETCTPGDFPLRIENEFTKLPIHITWGGWTDTTSGMKSYHLEIFKLYVNLYGNLTEISPLNPIHSADINHTQSSNYSYVYTPSESGMYSVLLQATDKANNSKIARRLVLYDPNSTISVNVEDNVTLYVSSAARETGYMWQSAKQGTKTECTVQWTNHFYNNFISDGKLLNKVNAYPSQFENIEREGILKTKKFVYPGFDDNEGERTVEEKPNKNGIVHFEVNILYPNDINEPANGWRVNGLSDRYTFSVVPKDGKPAFIWVRAHDVLGNVKDDNTIVYFDSTPPVLSNNSTFARNQKGTYNHTSRLTFDAWDADSGVYKIEFRLIRNDNYQIIYNNSASVSVQNISCNSRECYCVLEKCFIFAQILDLDNCWFMMAKEDIDKVNVTVEVTVYNQALLETKLSVNVDTIHGLRGLEKYSGPVNIRSTERNVNSVRLEWDLPETESCYGRTDIVILLYMHDGSTKVYTNNRNTRFVEMIGLLASHEYIVVFSLGFEGHTFGNVSYSFRTTDEDISAVIGGSVGGAVAGLVIIVLVIIAMVCYRRYKSPKRELRMASSGSGIIHESSFNNEMCKNNQAMNHTTNNNKNSLKNDHKGCKNNFWE</sequence>
<dbReference type="PROSITE" id="PS01186">
    <property type="entry name" value="EGF_2"/>
    <property type="match status" value="1"/>
</dbReference>
<evidence type="ECO:0000256" key="2">
    <source>
        <dbReference type="SAM" id="Phobius"/>
    </source>
</evidence>
<keyword evidence="1" id="KW-0245">EGF-like domain</keyword>
<dbReference type="SMART" id="SM00181">
    <property type="entry name" value="EGF"/>
    <property type="match status" value="2"/>
</dbReference>
<evidence type="ECO:0000313" key="5">
    <source>
        <dbReference type="EMBL" id="KAL3832152.1"/>
    </source>
</evidence>
<evidence type="ECO:0000256" key="3">
    <source>
        <dbReference type="SAM" id="SignalP"/>
    </source>
</evidence>
<reference evidence="5 6" key="1">
    <citation type="submission" date="2024-11" db="EMBL/GenBank/DDBJ databases">
        <title>Chromosome-level genome assembly of the freshwater bivalve Anodonta woodiana.</title>
        <authorList>
            <person name="Chen X."/>
        </authorList>
    </citation>
    <scope>NUCLEOTIDE SEQUENCE [LARGE SCALE GENOMIC DNA]</scope>
    <source>
        <strain evidence="5">MN2024</strain>
        <tissue evidence="5">Gills</tissue>
    </source>
</reference>
<dbReference type="EMBL" id="JBJQND010000019">
    <property type="protein sequence ID" value="KAL3832152.1"/>
    <property type="molecule type" value="Genomic_DNA"/>
</dbReference>
<proteinExistence type="predicted"/>
<feature type="transmembrane region" description="Helical" evidence="2">
    <location>
        <begin position="868"/>
        <end position="894"/>
    </location>
</feature>
<keyword evidence="3" id="KW-0732">Signal</keyword>
<keyword evidence="2" id="KW-1133">Transmembrane helix</keyword>
<feature type="domain" description="EGF-like" evidence="4">
    <location>
        <begin position="85"/>
        <end position="119"/>
    </location>
</feature>
<comment type="caution">
    <text evidence="1">Lacks conserved residue(s) required for the propagation of feature annotation.</text>
</comment>
<feature type="chain" id="PRO_5044756595" description="EGF-like domain-containing protein" evidence="3">
    <location>
        <begin position="29"/>
        <end position="954"/>
    </location>
</feature>
<organism evidence="5 6">
    <name type="scientific">Sinanodonta woodiana</name>
    <name type="common">Chinese pond mussel</name>
    <name type="synonym">Anodonta woodiana</name>
    <dbReference type="NCBI Taxonomy" id="1069815"/>
    <lineage>
        <taxon>Eukaryota</taxon>
        <taxon>Metazoa</taxon>
        <taxon>Spiralia</taxon>
        <taxon>Lophotrochozoa</taxon>
        <taxon>Mollusca</taxon>
        <taxon>Bivalvia</taxon>
        <taxon>Autobranchia</taxon>
        <taxon>Heteroconchia</taxon>
        <taxon>Palaeoheterodonta</taxon>
        <taxon>Unionida</taxon>
        <taxon>Unionoidea</taxon>
        <taxon>Unionidae</taxon>
        <taxon>Unioninae</taxon>
        <taxon>Sinanodonta</taxon>
    </lineage>
</organism>
<dbReference type="InterPro" id="IPR009030">
    <property type="entry name" value="Growth_fac_rcpt_cys_sf"/>
</dbReference>
<dbReference type="Gene3D" id="2.10.25.10">
    <property type="entry name" value="Laminin"/>
    <property type="match status" value="1"/>
</dbReference>
<evidence type="ECO:0000256" key="1">
    <source>
        <dbReference type="PROSITE-ProRule" id="PRU00076"/>
    </source>
</evidence>
<dbReference type="PROSITE" id="PS50026">
    <property type="entry name" value="EGF_3"/>
    <property type="match status" value="1"/>
</dbReference>
<keyword evidence="2" id="KW-0812">Transmembrane</keyword>
<keyword evidence="2" id="KW-0472">Membrane</keyword>
<dbReference type="InterPro" id="IPR036116">
    <property type="entry name" value="FN3_sf"/>
</dbReference>
<dbReference type="InterPro" id="IPR000742">
    <property type="entry name" value="EGF"/>
</dbReference>
<feature type="disulfide bond" evidence="1">
    <location>
        <begin position="89"/>
        <end position="99"/>
    </location>
</feature>
<keyword evidence="6" id="KW-1185">Reference proteome</keyword>
<gene>
    <name evidence="5" type="ORF">ACJMK2_023820</name>
</gene>
<dbReference type="SUPFAM" id="SSF57184">
    <property type="entry name" value="Growth factor receptor domain"/>
    <property type="match status" value="1"/>
</dbReference>
<dbReference type="SUPFAM" id="SSF49265">
    <property type="entry name" value="Fibronectin type III"/>
    <property type="match status" value="1"/>
</dbReference>
<evidence type="ECO:0000313" key="6">
    <source>
        <dbReference type="Proteomes" id="UP001634394"/>
    </source>
</evidence>
<evidence type="ECO:0000259" key="4">
    <source>
        <dbReference type="PROSITE" id="PS50026"/>
    </source>
</evidence>
<dbReference type="AlphaFoldDB" id="A0ABD3T5M9"/>
<comment type="caution">
    <text evidence="5">The sequence shown here is derived from an EMBL/GenBank/DDBJ whole genome shotgun (WGS) entry which is preliminary data.</text>
</comment>
<protein>
    <recommendedName>
        <fullName evidence="4">EGF-like domain-containing protein</fullName>
    </recommendedName>
</protein>
<dbReference type="Proteomes" id="UP001634394">
    <property type="component" value="Unassembled WGS sequence"/>
</dbReference>
<name>A0ABD3T5M9_SINWO</name>
<feature type="signal peptide" evidence="3">
    <location>
        <begin position="1"/>
        <end position="28"/>
    </location>
</feature>
<keyword evidence="1" id="KW-1015">Disulfide bond</keyword>